<dbReference type="EMBL" id="VLLA01000001">
    <property type="protein sequence ID" value="TWI76293.1"/>
    <property type="molecule type" value="Genomic_DNA"/>
</dbReference>
<dbReference type="InterPro" id="IPR010817">
    <property type="entry name" value="HemY_N"/>
</dbReference>
<evidence type="ECO:0000256" key="6">
    <source>
        <dbReference type="SAM" id="Phobius"/>
    </source>
</evidence>
<dbReference type="InterPro" id="IPR016982">
    <property type="entry name" value="Mms48"/>
</dbReference>
<dbReference type="GO" id="GO:0016020">
    <property type="term" value="C:membrane"/>
    <property type="evidence" value="ECO:0007669"/>
    <property type="project" value="UniProtKB-SubCell"/>
</dbReference>
<evidence type="ECO:0000256" key="5">
    <source>
        <dbReference type="SAM" id="MobiDB-lite"/>
    </source>
</evidence>
<comment type="subcellular location">
    <subcellularLocation>
        <location evidence="1">Membrane</location>
    </subcellularLocation>
</comment>
<evidence type="ECO:0000256" key="1">
    <source>
        <dbReference type="ARBA" id="ARBA00004370"/>
    </source>
</evidence>
<keyword evidence="9" id="KW-1185">Reference proteome</keyword>
<feature type="compositionally biased region" description="Low complexity" evidence="5">
    <location>
        <begin position="508"/>
        <end position="521"/>
    </location>
</feature>
<accession>A0A562S568</accession>
<keyword evidence="2 6" id="KW-0812">Transmembrane</keyword>
<evidence type="ECO:0000259" key="7">
    <source>
        <dbReference type="Pfam" id="PF07219"/>
    </source>
</evidence>
<gene>
    <name evidence="8" type="ORF">IQ16_00530</name>
</gene>
<dbReference type="Proteomes" id="UP000316291">
    <property type="component" value="Unassembled WGS sequence"/>
</dbReference>
<feature type="transmembrane region" description="Helical" evidence="6">
    <location>
        <begin position="45"/>
        <end position="66"/>
    </location>
</feature>
<dbReference type="Pfam" id="PF07219">
    <property type="entry name" value="HemY_N"/>
    <property type="match status" value="1"/>
</dbReference>
<proteinExistence type="predicted"/>
<feature type="compositionally biased region" description="Basic and acidic residues" evidence="5">
    <location>
        <begin position="486"/>
        <end position="507"/>
    </location>
</feature>
<keyword evidence="4 6" id="KW-0472">Membrane</keyword>
<dbReference type="AlphaFoldDB" id="A0A562S568"/>
<evidence type="ECO:0000313" key="9">
    <source>
        <dbReference type="Proteomes" id="UP000316291"/>
    </source>
</evidence>
<name>A0A562S568_9BRAD</name>
<feature type="compositionally biased region" description="Low complexity" evidence="5">
    <location>
        <begin position="529"/>
        <end position="539"/>
    </location>
</feature>
<organism evidence="8 9">
    <name type="scientific">Bradyrhizobium huanghuaihaiense</name>
    <dbReference type="NCBI Taxonomy" id="990078"/>
    <lineage>
        <taxon>Bacteria</taxon>
        <taxon>Pseudomonadati</taxon>
        <taxon>Pseudomonadota</taxon>
        <taxon>Alphaproteobacteria</taxon>
        <taxon>Hyphomicrobiales</taxon>
        <taxon>Nitrobacteraceae</taxon>
        <taxon>Bradyrhizobium</taxon>
    </lineage>
</organism>
<evidence type="ECO:0000256" key="3">
    <source>
        <dbReference type="ARBA" id="ARBA00022989"/>
    </source>
</evidence>
<feature type="domain" description="HemY N-terminal" evidence="7">
    <location>
        <begin position="26"/>
        <end position="132"/>
    </location>
</feature>
<feature type="region of interest" description="Disordered" evidence="5">
    <location>
        <begin position="450"/>
        <end position="604"/>
    </location>
</feature>
<sequence length="604" mass="65089">MLRIVLFLVLIALAAGGAAWVADQPGDLVLTAGGFRASTTLPRFVFLLGLFAAAVVLVWSILTTIWRTPGRMRRRRHEKRHARGRHAITHGLLAIGHGDTALARRHAEAARRHAPNDPLALLLHAQSAQLEGKRDEAQRVFRAMAEREDTRLLGLRGLFIEAQRADDAVGAVMIAEEAIKLSPSSTWASHAVLGFRCARGDWSGALAILDSNLSAGLIDKPAYRRQRGVLLTARALELEKMDRDVARESVMDAIKLAPTLVPAAVLAAKFESEAHQVRRAMKLVETAWLANPHPDLADAYAHVKLGDSARQRLQRVETLAAKTAADKPGHVEGQLAIARAAIDATEFARARQVLAPYINDPTQRVALLMAEIERAEHGDSGRARAWTLRAVRARHDPAWTADGYVSDRWRPVSPVTGRLDAFQWQTPVASLPSDKATTIESSAFEEAMLAAPPPKRVTAAQSESPVEPVVTGPAPAPAAQDNSPPETKETAKETAEETAEETVKEAVTETATDEPAVAPAEPVKPAPDPAESSPPAATPVFRTRADLGKPAPIPAVIPIVRAPDDPGIDDEGPSDEFTEQIGTPKPDAKAQAGGWRGFWSRWGA</sequence>
<keyword evidence="3 6" id="KW-1133">Transmembrane helix</keyword>
<dbReference type="SUPFAM" id="SSF48452">
    <property type="entry name" value="TPR-like"/>
    <property type="match status" value="1"/>
</dbReference>
<evidence type="ECO:0000256" key="2">
    <source>
        <dbReference type="ARBA" id="ARBA00022692"/>
    </source>
</evidence>
<dbReference type="RefSeq" id="WP_018645101.1">
    <property type="nucleotide sequence ID" value="NZ_VLLA01000001.1"/>
</dbReference>
<feature type="compositionally biased region" description="Acidic residues" evidence="5">
    <location>
        <begin position="566"/>
        <end position="578"/>
    </location>
</feature>
<dbReference type="OrthoDB" id="9798343at2"/>
<dbReference type="InterPro" id="IPR011990">
    <property type="entry name" value="TPR-like_helical_dom_sf"/>
</dbReference>
<comment type="caution">
    <text evidence="8">The sequence shown here is derived from an EMBL/GenBank/DDBJ whole genome shotgun (WGS) entry which is preliminary data.</text>
</comment>
<evidence type="ECO:0000313" key="8">
    <source>
        <dbReference type="EMBL" id="TWI76293.1"/>
    </source>
</evidence>
<evidence type="ECO:0000256" key="4">
    <source>
        <dbReference type="ARBA" id="ARBA00023136"/>
    </source>
</evidence>
<reference evidence="8 9" key="1">
    <citation type="journal article" date="2015" name="Stand. Genomic Sci.">
        <title>Genomic Encyclopedia of Bacterial and Archaeal Type Strains, Phase III: the genomes of soil and plant-associated and newly described type strains.</title>
        <authorList>
            <person name="Whitman W.B."/>
            <person name="Woyke T."/>
            <person name="Klenk H.P."/>
            <person name="Zhou Y."/>
            <person name="Lilburn T.G."/>
            <person name="Beck B.J."/>
            <person name="De Vos P."/>
            <person name="Vandamme P."/>
            <person name="Eisen J.A."/>
            <person name="Garrity G."/>
            <person name="Hugenholtz P."/>
            <person name="Kyrpides N.C."/>
        </authorList>
    </citation>
    <scope>NUCLEOTIDE SEQUENCE [LARGE SCALE GENOMIC DNA]</scope>
    <source>
        <strain evidence="8 9">CGMCC 1.10948</strain>
    </source>
</reference>
<dbReference type="Gene3D" id="1.25.40.10">
    <property type="entry name" value="Tetratricopeptide repeat domain"/>
    <property type="match status" value="1"/>
</dbReference>
<protein>
    <submittedName>
        <fullName evidence="8">HemY protein</fullName>
    </submittedName>
</protein>
<dbReference type="PIRSF" id="PIRSF031802">
    <property type="entry name" value="UCP031802"/>
    <property type="match status" value="1"/>
</dbReference>